<feature type="domain" description="Aminopeptidase P N-terminal" evidence="6">
    <location>
        <begin position="2"/>
        <end position="132"/>
    </location>
</feature>
<dbReference type="InterPro" id="IPR007865">
    <property type="entry name" value="Aminopep_P_N"/>
</dbReference>
<dbReference type="Pfam" id="PF05195">
    <property type="entry name" value="AMP_N"/>
    <property type="match status" value="1"/>
</dbReference>
<reference evidence="7" key="1">
    <citation type="submission" date="2018-05" db="EMBL/GenBank/DDBJ databases">
        <authorList>
            <person name="Lanie J.A."/>
            <person name="Ng W.-L."/>
            <person name="Kazmierczak K.M."/>
            <person name="Andrzejewski T.M."/>
            <person name="Davidsen T.M."/>
            <person name="Wayne K.J."/>
            <person name="Tettelin H."/>
            <person name="Glass J.I."/>
            <person name="Rusch D."/>
            <person name="Podicherti R."/>
            <person name="Tsui H.-C.T."/>
            <person name="Winkler M.E."/>
        </authorList>
    </citation>
    <scope>NUCLEOTIDE SEQUENCE</scope>
</reference>
<dbReference type="InterPro" id="IPR052433">
    <property type="entry name" value="X-Pro_dipept-like"/>
</dbReference>
<dbReference type="InterPro" id="IPR029149">
    <property type="entry name" value="Creatin/AminoP/Spt16_N"/>
</dbReference>
<dbReference type="SMART" id="SM01011">
    <property type="entry name" value="AMP_N"/>
    <property type="match status" value="1"/>
</dbReference>
<dbReference type="PROSITE" id="PS00491">
    <property type="entry name" value="PROLINE_PEPTIDASE"/>
    <property type="match status" value="1"/>
</dbReference>
<name>A0A381MYB9_9ZZZZ</name>
<evidence type="ECO:0000256" key="4">
    <source>
        <dbReference type="ARBA" id="ARBA00022801"/>
    </source>
</evidence>
<accession>A0A381MYB9</accession>
<evidence type="ECO:0000313" key="7">
    <source>
        <dbReference type="EMBL" id="SUZ47259.1"/>
    </source>
</evidence>
<dbReference type="GO" id="GO:0070006">
    <property type="term" value="F:metalloaminopeptidase activity"/>
    <property type="evidence" value="ECO:0007669"/>
    <property type="project" value="InterPro"/>
</dbReference>
<dbReference type="PANTHER" id="PTHR43226:SF4">
    <property type="entry name" value="XAA-PRO AMINOPEPTIDASE 3"/>
    <property type="match status" value="1"/>
</dbReference>
<dbReference type="AlphaFoldDB" id="A0A381MYB9"/>
<dbReference type="GO" id="GO:0006508">
    <property type="term" value="P:proteolysis"/>
    <property type="evidence" value="ECO:0007669"/>
    <property type="project" value="TreeGrafter"/>
</dbReference>
<keyword evidence="5" id="KW-0464">Manganese</keyword>
<dbReference type="GO" id="GO:0005829">
    <property type="term" value="C:cytosol"/>
    <property type="evidence" value="ECO:0007669"/>
    <property type="project" value="TreeGrafter"/>
</dbReference>
<dbReference type="Gene3D" id="3.40.350.10">
    <property type="entry name" value="Creatinase/prolidase N-terminal domain"/>
    <property type="match status" value="1"/>
</dbReference>
<dbReference type="InterPro" id="IPR036005">
    <property type="entry name" value="Creatinase/aminopeptidase-like"/>
</dbReference>
<evidence type="ECO:0000256" key="5">
    <source>
        <dbReference type="ARBA" id="ARBA00023211"/>
    </source>
</evidence>
<dbReference type="Gene3D" id="3.90.230.10">
    <property type="entry name" value="Creatinase/methionine aminopeptidase superfamily"/>
    <property type="match status" value="1"/>
</dbReference>
<keyword evidence="3" id="KW-0479">Metal-binding</keyword>
<sequence length="455" mass="51155">MFSSNTYQNRRKNLFNSIEDGLILFPGNNPVPMNYPSNHLPFRQDSNFMYYCGLDFSHLSLVLDVDEGEAILFGDDLSVDEIVWEGERTPISQMAESSGIDRFLSSSDLETFIQKKDKEVHYLPLYRADQKMFVSKLLNGIGNGSSKELIQTVIRQRSIKSSEELAEIELALEITCEMHKIAMRQTKHGMLEQSIVGAMEGFALSKGRRLAYPIIFTIHGEILHSNVYTNIMHSGQLALNDSGAESPLHYASDITRTFPVNGKFSPTQKEIYEIVHNMQAVAFDYCKPGNSYKAAHLATARVAVEGLKSIGLMKGETEQAVEAGAHALFFPHGLGHMLGLDVHDMEGLGEDLVGYDNKSERSDQFGLAYLRLAKKLEPGFVLTVEPGIYFIPHLIDQWQLDEKHKEFINYNALVSFRNFGGIRIEDNVVITEDGFRILGPHIPRTIDEIESIMAQ</sequence>
<comment type="similarity">
    <text evidence="2">Belongs to the peptidase M24B family.</text>
</comment>
<dbReference type="SUPFAM" id="SSF55920">
    <property type="entry name" value="Creatinase/aminopeptidase"/>
    <property type="match status" value="1"/>
</dbReference>
<comment type="cofactor">
    <cofactor evidence="1">
        <name>Mn(2+)</name>
        <dbReference type="ChEBI" id="CHEBI:29035"/>
    </cofactor>
</comment>
<evidence type="ECO:0000256" key="1">
    <source>
        <dbReference type="ARBA" id="ARBA00001936"/>
    </source>
</evidence>
<evidence type="ECO:0000256" key="2">
    <source>
        <dbReference type="ARBA" id="ARBA00008766"/>
    </source>
</evidence>
<dbReference type="Pfam" id="PF00557">
    <property type="entry name" value="Peptidase_M24"/>
    <property type="match status" value="1"/>
</dbReference>
<organism evidence="7">
    <name type="scientific">marine metagenome</name>
    <dbReference type="NCBI Taxonomy" id="408172"/>
    <lineage>
        <taxon>unclassified sequences</taxon>
        <taxon>metagenomes</taxon>
        <taxon>ecological metagenomes</taxon>
    </lineage>
</organism>
<dbReference type="CDD" id="cd01087">
    <property type="entry name" value="Prolidase"/>
    <property type="match status" value="1"/>
</dbReference>
<dbReference type="SUPFAM" id="SSF53092">
    <property type="entry name" value="Creatinase/prolidase N-terminal domain"/>
    <property type="match status" value="1"/>
</dbReference>
<protein>
    <recommendedName>
        <fullName evidence="6">Aminopeptidase P N-terminal domain-containing protein</fullName>
    </recommendedName>
</protein>
<dbReference type="EMBL" id="UINC01000007">
    <property type="protein sequence ID" value="SUZ47259.1"/>
    <property type="molecule type" value="Genomic_DNA"/>
</dbReference>
<dbReference type="InterPro" id="IPR000994">
    <property type="entry name" value="Pept_M24"/>
</dbReference>
<dbReference type="PANTHER" id="PTHR43226">
    <property type="entry name" value="XAA-PRO AMINOPEPTIDASE 3"/>
    <property type="match status" value="1"/>
</dbReference>
<evidence type="ECO:0000259" key="6">
    <source>
        <dbReference type="SMART" id="SM01011"/>
    </source>
</evidence>
<evidence type="ECO:0000256" key="3">
    <source>
        <dbReference type="ARBA" id="ARBA00022723"/>
    </source>
</evidence>
<proteinExistence type="inferred from homology"/>
<keyword evidence="4" id="KW-0378">Hydrolase</keyword>
<dbReference type="InterPro" id="IPR001131">
    <property type="entry name" value="Peptidase_M24B_aminopep-P_CS"/>
</dbReference>
<gene>
    <name evidence="7" type="ORF">METZ01_LOCUS113</name>
</gene>
<dbReference type="GO" id="GO:0030145">
    <property type="term" value="F:manganese ion binding"/>
    <property type="evidence" value="ECO:0007669"/>
    <property type="project" value="InterPro"/>
</dbReference>